<dbReference type="Pfam" id="PF09424">
    <property type="entry name" value="YqeY"/>
    <property type="match status" value="1"/>
</dbReference>
<proteinExistence type="predicted"/>
<dbReference type="SUPFAM" id="SSF89095">
    <property type="entry name" value="GatB/YqeY motif"/>
    <property type="match status" value="1"/>
</dbReference>
<dbReference type="GO" id="GO:0016884">
    <property type="term" value="F:carbon-nitrogen ligase activity, with glutamine as amido-N-donor"/>
    <property type="evidence" value="ECO:0007669"/>
    <property type="project" value="InterPro"/>
</dbReference>
<dbReference type="InterPro" id="IPR042184">
    <property type="entry name" value="YqeY/Aim41_N"/>
</dbReference>
<evidence type="ECO:0000313" key="1">
    <source>
        <dbReference type="EMBL" id="URQ63070.1"/>
    </source>
</evidence>
<reference evidence="1" key="1">
    <citation type="submission" date="2022-05" db="EMBL/GenBank/DDBJ databases">
        <title>Single-amplified genomics reveal most streamlined microbe among free-living bacteria.</title>
        <authorList>
            <person name="Roda-Garcia J."/>
            <person name="Haro-Moreno J.M."/>
            <person name="Rodriguez-Valera F."/>
            <person name="Almagro-Moreno S."/>
            <person name="Lopez-Perez M."/>
        </authorList>
    </citation>
    <scope>NUCLEOTIDE SEQUENCE</scope>
    <source>
        <strain evidence="1">TMED112-D2-2</strain>
    </source>
</reference>
<dbReference type="Gene3D" id="1.10.1510.10">
    <property type="entry name" value="Uncharacterised protein YqeY/AIM41 PF09424, N-terminal domain"/>
    <property type="match status" value="1"/>
</dbReference>
<dbReference type="Gene3D" id="1.10.10.410">
    <property type="match status" value="1"/>
</dbReference>
<accession>A0A9Q8TZG8</accession>
<dbReference type="InterPro" id="IPR023168">
    <property type="entry name" value="GatB_Yqey_C_2"/>
</dbReference>
<dbReference type="InterPro" id="IPR019004">
    <property type="entry name" value="YqeY/Aim41"/>
</dbReference>
<gene>
    <name evidence="1" type="ORF">M9B40_04935</name>
</gene>
<name>A0A9Q8TZG8_9GAMM</name>
<dbReference type="AlphaFoldDB" id="A0A9Q8TZG8"/>
<sequence length="147" mass="16812">MESLKDKINSKLKEAMLAKDVFVRDTLRLITSEIKRFEVDNRSEVKDEDVISILKKMSKQRKDSIEQYSKGGRPDLEKIESDELKIIDEYLPVAVQGEELQEIIKEIIAEKGLEGMQGMGILMKELKNLHPNADMSQASNYAKELLS</sequence>
<protein>
    <submittedName>
        <fullName evidence="1">GatB/YqeY domain-containing protein</fullName>
    </submittedName>
</protein>
<dbReference type="PANTHER" id="PTHR28055">
    <property type="entry name" value="ALTERED INHERITANCE OF MITOCHONDRIA PROTEIN 41, MITOCHONDRIAL"/>
    <property type="match status" value="1"/>
</dbReference>
<dbReference type="Proteomes" id="UP001056381">
    <property type="component" value="Chromosome"/>
</dbReference>
<dbReference type="InterPro" id="IPR003789">
    <property type="entry name" value="Asn/Gln_tRNA_amidoTrase-B-like"/>
</dbReference>
<dbReference type="EMBL" id="CP097966">
    <property type="protein sequence ID" value="URQ63070.1"/>
    <property type="molecule type" value="Genomic_DNA"/>
</dbReference>
<dbReference type="PANTHER" id="PTHR28055:SF1">
    <property type="entry name" value="ALTERED INHERITANCE OF MITOCHONDRIA PROTEIN 41, MITOCHONDRIAL"/>
    <property type="match status" value="1"/>
</dbReference>
<organism evidence="1 2">
    <name type="scientific">SAR86 cluster bacterium</name>
    <dbReference type="NCBI Taxonomy" id="2030880"/>
    <lineage>
        <taxon>Bacteria</taxon>
        <taxon>Pseudomonadati</taxon>
        <taxon>Pseudomonadota</taxon>
        <taxon>Gammaproteobacteria</taxon>
        <taxon>SAR86 cluster</taxon>
    </lineage>
</organism>
<keyword evidence="2" id="KW-1185">Reference proteome</keyword>
<evidence type="ECO:0000313" key="2">
    <source>
        <dbReference type="Proteomes" id="UP001056381"/>
    </source>
</evidence>